<dbReference type="PANTHER" id="PTHR11877">
    <property type="entry name" value="HYDROXYMETHYLGLUTARYL-COA SYNTHASE"/>
    <property type="match status" value="1"/>
</dbReference>
<dbReference type="PIRSF" id="PIRSF000451">
    <property type="entry name" value="PKS_III"/>
    <property type="match status" value="1"/>
</dbReference>
<reference evidence="6 7" key="1">
    <citation type="journal article" date="2011" name="BMC Genomics">
        <title>Insight into cross-talk between intra-amoebal pathogens.</title>
        <authorList>
            <person name="Gimenez G."/>
            <person name="Bertelli C."/>
            <person name="Moliner C."/>
            <person name="Robert C."/>
            <person name="Raoult D."/>
            <person name="Fournier P.E."/>
            <person name="Greub G."/>
        </authorList>
    </citation>
    <scope>NUCLEOTIDE SEQUENCE [LARGE SCALE GENOMIC DNA]</scope>
    <source>
        <strain evidence="6 7">LLAP12</strain>
    </source>
</reference>
<dbReference type="InterPro" id="IPR053446">
    <property type="entry name" value="DPA-CoA_Synthase"/>
</dbReference>
<dbReference type="Proteomes" id="UP000002770">
    <property type="component" value="Unassembled WGS sequence"/>
</dbReference>
<evidence type="ECO:0000256" key="3">
    <source>
        <dbReference type="PIRSR" id="PIRSR000451-1"/>
    </source>
</evidence>
<evidence type="ECO:0000313" key="6">
    <source>
        <dbReference type="EMBL" id="EHL31075.1"/>
    </source>
</evidence>
<keyword evidence="2" id="KW-0808">Transferase</keyword>
<dbReference type="RefSeq" id="WP_006870806.1">
    <property type="nucleotide sequence ID" value="NZ_JH413819.1"/>
</dbReference>
<dbReference type="NCBIfam" id="NF042429">
    <property type="entry name" value="DHPHCoAsyn_DpgA"/>
    <property type="match status" value="1"/>
</dbReference>
<dbReference type="Gene3D" id="3.40.47.10">
    <property type="match status" value="2"/>
</dbReference>
<dbReference type="STRING" id="658187.LDG_6878"/>
<feature type="domain" description="Chalcone/stilbene synthase C-terminal" evidence="5">
    <location>
        <begin position="236"/>
        <end position="350"/>
    </location>
</feature>
<dbReference type="InterPro" id="IPR001099">
    <property type="entry name" value="Chalcone/stilbene_synt_N"/>
</dbReference>
<proteinExistence type="inferred from homology"/>
<dbReference type="PANTHER" id="PTHR11877:SF46">
    <property type="entry name" value="TYPE III POLYKETIDE SYNTHASE A"/>
    <property type="match status" value="1"/>
</dbReference>
<keyword evidence="7" id="KW-1185">Reference proteome</keyword>
<protein>
    <submittedName>
        <fullName evidence="6">Putative DpgA</fullName>
    </submittedName>
</protein>
<dbReference type="CDD" id="cd00831">
    <property type="entry name" value="CHS_like"/>
    <property type="match status" value="1"/>
</dbReference>
<organism evidence="6 7">
    <name type="scientific">Legionella drancourtii LLAP12</name>
    <dbReference type="NCBI Taxonomy" id="658187"/>
    <lineage>
        <taxon>Bacteria</taxon>
        <taxon>Pseudomonadati</taxon>
        <taxon>Pseudomonadota</taxon>
        <taxon>Gammaproteobacteria</taxon>
        <taxon>Legionellales</taxon>
        <taxon>Legionellaceae</taxon>
        <taxon>Legionella</taxon>
    </lineage>
</organism>
<dbReference type="GO" id="GO:0030639">
    <property type="term" value="P:polyketide biosynthetic process"/>
    <property type="evidence" value="ECO:0007669"/>
    <property type="project" value="TreeGrafter"/>
</dbReference>
<dbReference type="InterPro" id="IPR012328">
    <property type="entry name" value="Chalcone/stilbene_synt_C"/>
</dbReference>
<dbReference type="SUPFAM" id="SSF53901">
    <property type="entry name" value="Thiolase-like"/>
    <property type="match status" value="1"/>
</dbReference>
<evidence type="ECO:0000256" key="1">
    <source>
        <dbReference type="ARBA" id="ARBA00005531"/>
    </source>
</evidence>
<sequence length="352" mass="39272">MQPRACILSVGVATPTVSYTQEEIVKKLGIDNRRTKQLFEATRIKKRYLHLSDNIEYLDEPQDILINRHEDGCLLIGEEAINKALKKAKIDIEDVNYICVVTSTGFMLPAISARLIKKMNIKPEIQRADIVGMGCNGGLNGLNTVNNWAIANPSQYALLLCVEICSAMYVNDGSLRSNVVNSLFGDGAAAVVVRYEPKNSDLSSNEAPRIHGFSSFIITDALEAMQVIWNERVNKFSFELHHSNPYVVGKYINKPIENILKKYQLSLRDITHWIVHGGGRNVISAVKMNLGLSTHDMRHTISVLMDYGNVSSSSFLFSYSRLLDENVINKGDWGLMITIGPGAQLETALLEW</sequence>
<dbReference type="InParanoid" id="G9ENQ2"/>
<dbReference type="InterPro" id="IPR016039">
    <property type="entry name" value="Thiolase-like"/>
</dbReference>
<dbReference type="OrthoDB" id="9786288at2"/>
<evidence type="ECO:0000259" key="4">
    <source>
        <dbReference type="Pfam" id="PF00195"/>
    </source>
</evidence>
<evidence type="ECO:0000259" key="5">
    <source>
        <dbReference type="Pfam" id="PF02797"/>
    </source>
</evidence>
<name>G9ENQ2_9GAMM</name>
<dbReference type="HOGENOM" id="CLU_034992_0_2_6"/>
<dbReference type="AlphaFoldDB" id="G9ENQ2"/>
<dbReference type="eggNOG" id="COG3424">
    <property type="taxonomic scope" value="Bacteria"/>
</dbReference>
<evidence type="ECO:0000256" key="2">
    <source>
        <dbReference type="ARBA" id="ARBA00022679"/>
    </source>
</evidence>
<evidence type="ECO:0000313" key="7">
    <source>
        <dbReference type="Proteomes" id="UP000002770"/>
    </source>
</evidence>
<feature type="domain" description="Chalcone/stilbene synthase N-terminal" evidence="4">
    <location>
        <begin position="4"/>
        <end position="197"/>
    </location>
</feature>
<accession>G9ENQ2</accession>
<comment type="similarity">
    <text evidence="1">Belongs to the thiolase-like superfamily. Chalcone/stilbene synthases family.</text>
</comment>
<feature type="active site" description="Acyl-thioester intermediate" evidence="3">
    <location>
        <position position="135"/>
    </location>
</feature>
<dbReference type="EMBL" id="JH413819">
    <property type="protein sequence ID" value="EHL31075.1"/>
    <property type="molecule type" value="Genomic_DNA"/>
</dbReference>
<dbReference type="Pfam" id="PF02797">
    <property type="entry name" value="Chal_sti_synt_C"/>
    <property type="match status" value="1"/>
</dbReference>
<dbReference type="Pfam" id="PF00195">
    <property type="entry name" value="Chal_sti_synt_N"/>
    <property type="match status" value="1"/>
</dbReference>
<dbReference type="InterPro" id="IPR011141">
    <property type="entry name" value="Polyketide_synthase_type-III"/>
</dbReference>
<dbReference type="GO" id="GO:0016747">
    <property type="term" value="F:acyltransferase activity, transferring groups other than amino-acyl groups"/>
    <property type="evidence" value="ECO:0007669"/>
    <property type="project" value="InterPro"/>
</dbReference>
<gene>
    <name evidence="6" type="ORF">LDG_6878</name>
</gene>